<dbReference type="AlphaFoldDB" id="A0A671V8E8"/>
<dbReference type="InterPro" id="IPR052679">
    <property type="entry name" value="Cell_Prolif_Regulator"/>
</dbReference>
<name>A0A671V8E8_SPAAU</name>
<gene>
    <name evidence="2" type="primary">c12h18orf54</name>
</gene>
<evidence type="ECO:0000256" key="1">
    <source>
        <dbReference type="SAM" id="MobiDB-lite"/>
    </source>
</evidence>
<protein>
    <submittedName>
        <fullName evidence="2">Uncharacterized protein</fullName>
    </submittedName>
</protein>
<evidence type="ECO:0000313" key="2">
    <source>
        <dbReference type="Ensembl" id="ENSSAUP00010022409.1"/>
    </source>
</evidence>
<feature type="region of interest" description="Disordered" evidence="1">
    <location>
        <begin position="204"/>
        <end position="226"/>
    </location>
</feature>
<dbReference type="PANTHER" id="PTHR35079">
    <property type="entry name" value="LUNG ADENOMA SUSCEPTIBILITY PROTEIN 2"/>
    <property type="match status" value="1"/>
</dbReference>
<dbReference type="Proteomes" id="UP000472265">
    <property type="component" value="Chromosome 12"/>
</dbReference>
<keyword evidence="3" id="KW-1185">Reference proteome</keyword>
<organism evidence="2 3">
    <name type="scientific">Sparus aurata</name>
    <name type="common">Gilthead sea bream</name>
    <dbReference type="NCBI Taxonomy" id="8175"/>
    <lineage>
        <taxon>Eukaryota</taxon>
        <taxon>Metazoa</taxon>
        <taxon>Chordata</taxon>
        <taxon>Craniata</taxon>
        <taxon>Vertebrata</taxon>
        <taxon>Euteleostomi</taxon>
        <taxon>Actinopterygii</taxon>
        <taxon>Neopterygii</taxon>
        <taxon>Teleostei</taxon>
        <taxon>Neoteleostei</taxon>
        <taxon>Acanthomorphata</taxon>
        <taxon>Eupercaria</taxon>
        <taxon>Spariformes</taxon>
        <taxon>Sparidae</taxon>
        <taxon>Sparus</taxon>
    </lineage>
</organism>
<evidence type="ECO:0000313" key="3">
    <source>
        <dbReference type="Proteomes" id="UP000472265"/>
    </source>
</evidence>
<dbReference type="PANTHER" id="PTHR35079:SF1">
    <property type="entry name" value="LUNG ADENOMA SUSCEPTIBILITY PROTEIN 2"/>
    <property type="match status" value="1"/>
</dbReference>
<feature type="region of interest" description="Disordered" evidence="1">
    <location>
        <begin position="242"/>
        <end position="291"/>
    </location>
</feature>
<reference evidence="2" key="1">
    <citation type="submission" date="2021-04" db="EMBL/GenBank/DDBJ databases">
        <authorList>
            <consortium name="Wellcome Sanger Institute Data Sharing"/>
        </authorList>
    </citation>
    <scope>NUCLEOTIDE SEQUENCE [LARGE SCALE GENOMIC DNA]</scope>
</reference>
<sequence>FESLGSVLLYLNSVFSLRIVLRERLTDRELDFLNLPVSSLHHSCNRDRLSMTTDELLSIPYDGSMPVTHTSAFIQGFSLLNRCLCLLLRKKALTWKLSSGVKMRNDYLTLNIRFKQTHVFAVCAFLLSDNRIESLIQKADQVLNSLSQSSVRAYSDADESRAQPKKQGFSLIFFFIFRHPGPVEALKQMLFRLQAVETELHRQQQTSLAPTITDRLQTGTPMKQAEKKSLQKENLAMRHLSHLKSLVDEPSKENREEEEKKYEDEGHYSSSSADGLSTQDSARTLLKLNTC</sequence>
<proteinExistence type="predicted"/>
<accession>A0A671V8E8</accession>
<reference evidence="2" key="3">
    <citation type="submission" date="2025-09" db="UniProtKB">
        <authorList>
            <consortium name="Ensembl"/>
        </authorList>
    </citation>
    <scope>IDENTIFICATION</scope>
</reference>
<dbReference type="GeneTree" id="ENSGT00390000008823"/>
<feature type="compositionally biased region" description="Basic and acidic residues" evidence="1">
    <location>
        <begin position="245"/>
        <end position="267"/>
    </location>
</feature>
<feature type="compositionally biased region" description="Polar residues" evidence="1">
    <location>
        <begin position="268"/>
        <end position="291"/>
    </location>
</feature>
<feature type="compositionally biased region" description="Polar residues" evidence="1">
    <location>
        <begin position="204"/>
        <end position="221"/>
    </location>
</feature>
<dbReference type="Ensembl" id="ENSSAUT00010023666.1">
    <property type="protein sequence ID" value="ENSSAUP00010022409.1"/>
    <property type="gene ID" value="ENSSAUG00010009882.1"/>
</dbReference>
<reference evidence="2" key="2">
    <citation type="submission" date="2025-08" db="UniProtKB">
        <authorList>
            <consortium name="Ensembl"/>
        </authorList>
    </citation>
    <scope>IDENTIFICATION</scope>
</reference>